<reference evidence="3" key="1">
    <citation type="submission" date="2018-01" db="EMBL/GenBank/DDBJ databases">
        <title>Comparative genomics of Mycobacterium mucogenicum and Mycobacterium neoaurum clade members emphasizing tRNA and non-coding RNA.</title>
        <authorList>
            <person name="Behra P.R.K."/>
            <person name="Pettersson B.M.F."/>
            <person name="Das S."/>
            <person name="Dasgupta S."/>
            <person name="Kirsebom L.A."/>
        </authorList>
    </citation>
    <scope>NUCLEOTIDE SEQUENCE</scope>
    <source>
        <strain evidence="3">DSM 44124</strain>
    </source>
</reference>
<organism evidence="3">
    <name type="scientific">Mycolicibacterium mucogenicum DSM 44124</name>
    <dbReference type="NCBI Taxonomy" id="1226753"/>
    <lineage>
        <taxon>Bacteria</taxon>
        <taxon>Bacillati</taxon>
        <taxon>Actinomycetota</taxon>
        <taxon>Actinomycetes</taxon>
        <taxon>Mycobacteriales</taxon>
        <taxon>Mycobacteriaceae</taxon>
        <taxon>Mycolicibacterium</taxon>
    </lineage>
</organism>
<dbReference type="AlphaFoldDB" id="A0A8H2PH49"/>
<name>A0A8H2PH49_MYCMU</name>
<keyword evidence="1" id="KW-1133">Transmembrane helix</keyword>
<keyword evidence="4" id="KW-1185">Reference proteome</keyword>
<accession>A0A8H2PH49</accession>
<gene>
    <name evidence="2" type="ORF">C1S78_014290</name>
    <name evidence="3" type="ORF">C1S78_14250</name>
</gene>
<protein>
    <submittedName>
        <fullName evidence="2">Asp23/Gls24 family envelope stress response protein</fullName>
    </submittedName>
</protein>
<dbReference type="GeneID" id="76726095"/>
<dbReference type="KEGG" id="mmuc:C1S78_014290"/>
<proteinExistence type="predicted"/>
<dbReference type="EMBL" id="CP062008">
    <property type="protein sequence ID" value="QPG71998.1"/>
    <property type="molecule type" value="Genomic_DNA"/>
</dbReference>
<keyword evidence="1" id="KW-0472">Membrane</keyword>
<evidence type="ECO:0000313" key="4">
    <source>
        <dbReference type="Proteomes" id="UP000309231"/>
    </source>
</evidence>
<feature type="transmembrane region" description="Helical" evidence="1">
    <location>
        <begin position="20"/>
        <end position="44"/>
    </location>
</feature>
<keyword evidence="1" id="KW-0812">Transmembrane</keyword>
<evidence type="ECO:0000313" key="3">
    <source>
        <dbReference type="EMBL" id="TLH53373.1"/>
    </source>
</evidence>
<evidence type="ECO:0000313" key="2">
    <source>
        <dbReference type="EMBL" id="QPG71998.1"/>
    </source>
</evidence>
<sequence length="109" mass="11099">MSSDAPTGDAVVEDPAERIAAAVIAVAGVAGLHAGMFGEVATYLPGRRVSGVRIGADRVDVHVSLVLGVPVRPTATAIQRAVAELIELPVDVTIEDLVPVTPTPGRGLL</sequence>
<dbReference type="EMBL" id="POTL01000001">
    <property type="protein sequence ID" value="TLH53373.1"/>
    <property type="molecule type" value="Genomic_DNA"/>
</dbReference>
<evidence type="ECO:0000256" key="1">
    <source>
        <dbReference type="SAM" id="Phobius"/>
    </source>
</evidence>
<dbReference type="Proteomes" id="UP000309231">
    <property type="component" value="Chromosome"/>
</dbReference>
<reference evidence="2 4" key="3">
    <citation type="journal article" date="2019" name="Sci. Rep.">
        <title>Insight into the biology of Mycobacterium mucogenicum and Mycobacterium neoaurum clade members.</title>
        <authorList>
            <person name="Behra P.R.K."/>
            <person name="Pettersson B.M.F."/>
            <person name="Ramesh M."/>
            <person name="Dasgupta S."/>
            <person name="Kirsebom L.A."/>
        </authorList>
    </citation>
    <scope>NUCLEOTIDE SEQUENCE [LARGE SCALE GENOMIC DNA]</scope>
    <source>
        <strain evidence="2 4">DSM 44124</strain>
    </source>
</reference>
<reference evidence="2 4" key="2">
    <citation type="journal article" date="2019" name="BMC Evol. Biol.">
        <title>Comparative genomics of Mycobacterium mucogenicum and Mycobacterium neoaurum clade members emphasizing tRNA and non-coding RNA.</title>
        <authorList>
            <person name="Behra P.R.K."/>
            <person name="Pettersson B.M.F."/>
            <person name="Das S."/>
            <person name="Dasgupta S."/>
            <person name="Kirsebom L.A."/>
        </authorList>
    </citation>
    <scope>NUCLEOTIDE SEQUENCE [LARGE SCALE GENOMIC DNA]</scope>
    <source>
        <strain evidence="2 4">DSM 44124</strain>
    </source>
</reference>
<dbReference type="RefSeq" id="WP_020100424.1">
    <property type="nucleotide sequence ID" value="NZ_ANBS01000013.1"/>
</dbReference>